<dbReference type="InterPro" id="IPR001611">
    <property type="entry name" value="Leu-rich_rpt"/>
</dbReference>
<dbReference type="SUPFAM" id="SSF52058">
    <property type="entry name" value="L domain-like"/>
    <property type="match status" value="1"/>
</dbReference>
<dbReference type="Gene3D" id="3.80.10.10">
    <property type="entry name" value="Ribonuclease Inhibitor"/>
    <property type="match status" value="4"/>
</dbReference>
<dbReference type="Proteomes" id="UP000694429">
    <property type="component" value="Chromosome 6"/>
</dbReference>
<evidence type="ECO:0000313" key="5">
    <source>
        <dbReference type="Proteomes" id="UP000694429"/>
    </source>
</evidence>
<keyword evidence="2" id="KW-0677">Repeat</keyword>
<organism evidence="4 5">
    <name type="scientific">Canis lupus familiaris</name>
    <name type="common">Dog</name>
    <name type="synonym">Canis familiaris</name>
    <dbReference type="NCBI Taxonomy" id="9615"/>
    <lineage>
        <taxon>Eukaryota</taxon>
        <taxon>Metazoa</taxon>
        <taxon>Chordata</taxon>
        <taxon>Craniata</taxon>
        <taxon>Vertebrata</taxon>
        <taxon>Euteleostomi</taxon>
        <taxon>Mammalia</taxon>
        <taxon>Eutheria</taxon>
        <taxon>Laurasiatheria</taxon>
        <taxon>Carnivora</taxon>
        <taxon>Caniformia</taxon>
        <taxon>Canidae</taxon>
        <taxon>Canis</taxon>
    </lineage>
</organism>
<protein>
    <submittedName>
        <fullName evidence="4">Leucine rich repeat containing 40</fullName>
    </submittedName>
</protein>
<dbReference type="PROSITE" id="PS51450">
    <property type="entry name" value="LRR"/>
    <property type="match status" value="9"/>
</dbReference>
<feature type="compositionally biased region" description="Gly residues" evidence="3">
    <location>
        <begin position="41"/>
        <end position="50"/>
    </location>
</feature>
<evidence type="ECO:0000256" key="2">
    <source>
        <dbReference type="ARBA" id="ARBA00022737"/>
    </source>
</evidence>
<reference evidence="4" key="1">
    <citation type="submission" date="2019-03" db="EMBL/GenBank/DDBJ databases">
        <authorList>
            <person name="Warren W.C."/>
            <person name="Johnson G.S."/>
        </authorList>
    </citation>
    <scope>NUCLEOTIDE SEQUENCE [LARGE SCALE GENOMIC DNA]</scope>
    <source>
        <strain evidence="4">Basenji</strain>
    </source>
</reference>
<dbReference type="PANTHER" id="PTHR48051:SF1">
    <property type="entry name" value="RAS SUPPRESSOR PROTEIN 1"/>
    <property type="match status" value="1"/>
</dbReference>
<feature type="compositionally biased region" description="Low complexity" evidence="3">
    <location>
        <begin position="177"/>
        <end position="224"/>
    </location>
</feature>
<sequence>KPPLRGAGSRRPPAWWRAGGRFPAGHNHSGQRQAEPRTALGIGGIGGTGAPGSLARRAGASARSRPDSASPGPPGPAAAFPRRAEPPSARALRRALVLARLGQASFRGSREAPNPRPGARPRPRHRRRRRDSNAGVAGFRARRAARVPGGGGAGPAPPPTPPPPPAGRARADRRPRGSPATRCGPRPGLPAARRPTTGPPTTEARPAPTPAAAATAQTANPPAAARRRPPRAREPHLLEPSDFPDAGPAPATGRAPLRGSPGAGGDDIGAAPPPAKAPAYGRRRLRDASRAGLRVPARASEHVAAAGRGGPRPASGVPSRADGRGRLGAPGAVEGREEERTAEPVGPGSPRSAAERWWEQTDLTKLILSSNQLQSLTDDLRLLPALTVLDIHDNQLTSLPSAIRELENLQKLNVSHNKLQILPEEITNLRNLKGLYLQHNELTRIPEGFEQLFNLEDLDISNNRLTTVPASFSSLSSLVRLNISSNQLKSLPVEISGMKRLKHLDCNSNLLETVPPELANMESLELLYLRRNKLRFLPEFPSCRLLKELHVGENQIEILGPEHLKHLNSILVLDLRDNKLRSVPDEITLLQSLERLDLSNNDISSLPCSLGKLPLKFLALEGNPLRTIRREIINKGTQEVLKYLRSKIKDDGPNQSDSVVETAMTLPSESRVNVHAIITLKILDYSDKQTTLIPDEVFDAVKSNIITSVNFSKNQLCEIPKRIVELKEMVSDVNLSFNKLSFISLELCMLQKLTFLDLRFKILPDVLYHIPTLETILISNNQVGSVDPQKMKAMENLITLDLQNNDLLQIPPELGNCVNLRTLLLDGNPFRVPRAAILMKGTAAILEYLRDRIPT</sequence>
<proteinExistence type="predicted"/>
<dbReference type="PRINTS" id="PR00019">
    <property type="entry name" value="LEURICHRPT"/>
</dbReference>
<dbReference type="FunFam" id="3.80.10.10:FF:000265">
    <property type="entry name" value="Leucine-rich repeat-containing protein 40"/>
    <property type="match status" value="1"/>
</dbReference>
<dbReference type="SMART" id="SM00364">
    <property type="entry name" value="LRR_BAC"/>
    <property type="match status" value="10"/>
</dbReference>
<dbReference type="Ensembl" id="ENSCAFT00030029785.1">
    <property type="protein sequence ID" value="ENSCAFP00030025955.1"/>
    <property type="gene ID" value="ENSCAFG00030016051.1"/>
</dbReference>
<dbReference type="PANTHER" id="PTHR48051">
    <property type="match status" value="1"/>
</dbReference>
<name>A0A8C0NEK8_CANLF</name>
<feature type="compositionally biased region" description="Low complexity" evidence="3">
    <location>
        <begin position="77"/>
        <end position="102"/>
    </location>
</feature>
<dbReference type="FunFam" id="3.80.10.10:FF:000193">
    <property type="entry name" value="Leucine-rich repeat-containing protein 40"/>
    <property type="match status" value="2"/>
</dbReference>
<dbReference type="SUPFAM" id="SSF52047">
    <property type="entry name" value="RNI-like"/>
    <property type="match status" value="1"/>
</dbReference>
<evidence type="ECO:0000256" key="3">
    <source>
        <dbReference type="SAM" id="MobiDB-lite"/>
    </source>
</evidence>
<dbReference type="SMART" id="SM00365">
    <property type="entry name" value="LRR_SD22"/>
    <property type="match status" value="5"/>
</dbReference>
<evidence type="ECO:0000256" key="1">
    <source>
        <dbReference type="ARBA" id="ARBA00022614"/>
    </source>
</evidence>
<keyword evidence="1" id="KW-0433">Leucine-rich repeat</keyword>
<feature type="region of interest" description="Disordered" evidence="3">
    <location>
        <begin position="1"/>
        <end position="354"/>
    </location>
</feature>
<dbReference type="FunFam" id="3.80.10.10:FF:000116">
    <property type="entry name" value="Leucine-rich repeat-containing protein 40"/>
    <property type="match status" value="1"/>
</dbReference>
<dbReference type="InterPro" id="IPR050216">
    <property type="entry name" value="LRR_domain-containing"/>
</dbReference>
<feature type="compositionally biased region" description="Basic residues" evidence="3">
    <location>
        <begin position="119"/>
        <end position="130"/>
    </location>
</feature>
<dbReference type="SMART" id="SM00369">
    <property type="entry name" value="LRR_TYP"/>
    <property type="match status" value="11"/>
</dbReference>
<dbReference type="AlphaFoldDB" id="A0A8C0NEK8"/>
<gene>
    <name evidence="4" type="primary">LRRC40</name>
</gene>
<dbReference type="InterPro" id="IPR003591">
    <property type="entry name" value="Leu-rich_rpt_typical-subtyp"/>
</dbReference>
<feature type="compositionally biased region" description="Pro residues" evidence="3">
    <location>
        <begin position="155"/>
        <end position="166"/>
    </location>
</feature>
<feature type="compositionally biased region" description="Low complexity" evidence="3">
    <location>
        <begin position="303"/>
        <end position="320"/>
    </location>
</feature>
<accession>A0A8C0NEK8</accession>
<reference evidence="4" key="2">
    <citation type="submission" date="2025-08" db="UniProtKB">
        <authorList>
            <consortium name="Ensembl"/>
        </authorList>
    </citation>
    <scope>IDENTIFICATION</scope>
</reference>
<feature type="compositionally biased region" description="Low complexity" evidence="3">
    <location>
        <begin position="51"/>
        <end position="70"/>
    </location>
</feature>
<dbReference type="InterPro" id="IPR032675">
    <property type="entry name" value="LRR_dom_sf"/>
</dbReference>
<dbReference type="Pfam" id="PF13855">
    <property type="entry name" value="LRR_8"/>
    <property type="match status" value="4"/>
</dbReference>
<evidence type="ECO:0000313" key="4">
    <source>
        <dbReference type="Ensembl" id="ENSCAFP00030025955.1"/>
    </source>
</evidence>